<gene>
    <name evidence="5" type="ORF">VEx25_B0135</name>
</gene>
<keyword evidence="5" id="KW-0540">Nuclease</keyword>
<dbReference type="RefSeq" id="WP_006741466.1">
    <property type="nucleotide sequence ID" value="NC_013456.1"/>
</dbReference>
<keyword evidence="5" id="KW-0255">Endonuclease</keyword>
<name>A0ABM9WXD2_VIBAE</name>
<dbReference type="PANTHER" id="PTHR30408:SF12">
    <property type="entry name" value="TYPE I RESTRICTION ENZYME MJAVIII SPECIFICITY SUBUNIT"/>
    <property type="match status" value="1"/>
</dbReference>
<protein>
    <submittedName>
        <fullName evidence="5">Restriction endonuclease S subunits</fullName>
    </submittedName>
</protein>
<dbReference type="InterPro" id="IPR000055">
    <property type="entry name" value="Restrct_endonuc_typeI_TRD"/>
</dbReference>
<evidence type="ECO:0000313" key="6">
    <source>
        <dbReference type="Proteomes" id="UP000242664"/>
    </source>
</evidence>
<dbReference type="InterPro" id="IPR052021">
    <property type="entry name" value="Type-I_RS_S_subunit"/>
</dbReference>
<keyword evidence="6" id="KW-1185">Reference proteome</keyword>
<organism evidence="5 6">
    <name type="scientific">Vibrio antiquarius (strain Ex25)</name>
    <dbReference type="NCBI Taxonomy" id="150340"/>
    <lineage>
        <taxon>Bacteria</taxon>
        <taxon>Pseudomonadati</taxon>
        <taxon>Pseudomonadota</taxon>
        <taxon>Gammaproteobacteria</taxon>
        <taxon>Vibrionales</taxon>
        <taxon>Vibrionaceae</taxon>
        <taxon>Vibrio</taxon>
        <taxon>Vibrio diabolicus subgroup</taxon>
    </lineage>
</organism>
<evidence type="ECO:0000313" key="5">
    <source>
        <dbReference type="EMBL" id="EDN58075.1"/>
    </source>
</evidence>
<dbReference type="CDD" id="cd17247">
    <property type="entry name" value="RMtype1_S_Eco2747I-TRD2-CR2_like"/>
    <property type="match status" value="1"/>
</dbReference>
<dbReference type="Proteomes" id="UP000242664">
    <property type="component" value="Unassembled WGS sequence"/>
</dbReference>
<proteinExistence type="inferred from homology"/>
<dbReference type="GO" id="GO:0004519">
    <property type="term" value="F:endonuclease activity"/>
    <property type="evidence" value="ECO:0007669"/>
    <property type="project" value="UniProtKB-KW"/>
</dbReference>
<evidence type="ECO:0000259" key="4">
    <source>
        <dbReference type="Pfam" id="PF01420"/>
    </source>
</evidence>
<evidence type="ECO:0000256" key="2">
    <source>
        <dbReference type="ARBA" id="ARBA00022747"/>
    </source>
</evidence>
<keyword evidence="3" id="KW-0238">DNA-binding</keyword>
<feature type="domain" description="Type I restriction modification DNA specificity" evidence="4">
    <location>
        <begin position="234"/>
        <end position="415"/>
    </location>
</feature>
<dbReference type="GeneID" id="45027456"/>
<dbReference type="Pfam" id="PF01420">
    <property type="entry name" value="Methylase_S"/>
    <property type="match status" value="1"/>
</dbReference>
<keyword evidence="2" id="KW-0680">Restriction system</keyword>
<dbReference type="Gene3D" id="1.10.287.1120">
    <property type="entry name" value="Bipartite methylase S protein"/>
    <property type="match status" value="1"/>
</dbReference>
<reference evidence="6" key="1">
    <citation type="submission" date="2006-10" db="EMBL/GenBank/DDBJ databases">
        <authorList>
            <person name="Heidelberg J."/>
            <person name="Sebastian Y."/>
        </authorList>
    </citation>
    <scope>NUCLEOTIDE SEQUENCE [LARGE SCALE GENOMIC DNA]</scope>
    <source>
        <strain evidence="6">EX25</strain>
    </source>
</reference>
<keyword evidence="5" id="KW-0378">Hydrolase</keyword>
<evidence type="ECO:0000256" key="3">
    <source>
        <dbReference type="ARBA" id="ARBA00023125"/>
    </source>
</evidence>
<dbReference type="PANTHER" id="PTHR30408">
    <property type="entry name" value="TYPE-1 RESTRICTION ENZYME ECOKI SPECIFICITY PROTEIN"/>
    <property type="match status" value="1"/>
</dbReference>
<accession>A0ABM9WXD2</accession>
<dbReference type="Gene3D" id="3.90.220.20">
    <property type="entry name" value="DNA methylase specificity domains"/>
    <property type="match status" value="2"/>
</dbReference>
<sequence>MNLLTSMPKHNEYTDTGISWLGSIPSHWEAAPLCSVSKLKSITNHVGEPLLSVYLDKGVIRFDEVEAKRTNVTSLDLSKYQLVEPGDFVLNNQQAWRGSVGISAHRGIVSPAYLVLQLSSKIYPRFGNYLFRDGSMVANYLVNSKGVGTIQRNLYWPQLKRALVFFPGLDEQIAIANYLDEKTSQIDEAIAIKQKQIELLKERKQIIIQQAVTQGLNPDVPMKDSGVDWIGKIPEHWTVSKIGHYARVYNGSTPSRDVKRYWDEGTIPWMSSGKVNDYIISTPSELITTAALRECSLRIFPKGTVLIGIVGQGKTRGTSAMLAIDAVINQNVAGIIPSEKILSEFLHQYLIQAYDEVRNQGQGSNQEALNCQILSSFKIAFPSIIEQKEIVHFIAIQSQKLDQSIDIQFNQIEKLKEYKTTLINSAVTGKIKVTELV</sequence>
<dbReference type="EMBL" id="DS267811">
    <property type="protein sequence ID" value="EDN58075.1"/>
    <property type="molecule type" value="Genomic_DNA"/>
</dbReference>
<evidence type="ECO:0000256" key="1">
    <source>
        <dbReference type="ARBA" id="ARBA00010923"/>
    </source>
</evidence>
<dbReference type="SUPFAM" id="SSF116734">
    <property type="entry name" value="DNA methylase specificity domain"/>
    <property type="match status" value="2"/>
</dbReference>
<comment type="similarity">
    <text evidence="1">Belongs to the type-I restriction system S methylase family.</text>
</comment>
<dbReference type="InterPro" id="IPR044946">
    <property type="entry name" value="Restrct_endonuc_typeI_TRD_sf"/>
</dbReference>